<name>X5MA27_9HYPH</name>
<organism evidence="2 3">
    <name type="scientific">Candidatus Phaeomarinibacter ectocarpi</name>
    <dbReference type="NCBI Taxonomy" id="1458461"/>
    <lineage>
        <taxon>Bacteria</taxon>
        <taxon>Pseudomonadati</taxon>
        <taxon>Pseudomonadota</taxon>
        <taxon>Alphaproteobacteria</taxon>
        <taxon>Hyphomicrobiales</taxon>
        <taxon>Parvibaculaceae</taxon>
        <taxon>Candidatus Phaeomarinibacter</taxon>
    </lineage>
</organism>
<accession>X5MA27</accession>
<dbReference type="HOGENOM" id="CLU_074075_0_0_5"/>
<protein>
    <recommendedName>
        <fullName evidence="4">Serine hydrolase FSH domain-containing protein</fullName>
    </recommendedName>
</protein>
<sequence>MRAAKSIALSMCAAMLAACTSVPDLDTRRQAALASAPGALTEIMIPTRSFDLAAFLPSGFAQADSGAILTVYIEGDGLAWITRSRPSDDPTPATPLVMGLMSSDGAMPTAYLARPCQYVGAGSRNCEAAYWTNKRFAPEVVASMNEAISALKARTPGAQTIRLIGFSGGGVIAALIAARRQDIAGLVTIAAPMDINAFTRHHGVSGLSGSLDPVADKAVLSGVPQMHFVGGQDGIVPRSIVDSYLRSLGATPCARLVMVPEASHISGWQDIGSVIHSAVPRCEAEAA</sequence>
<dbReference type="Proteomes" id="UP000032160">
    <property type="component" value="Chromosome I"/>
</dbReference>
<evidence type="ECO:0000256" key="1">
    <source>
        <dbReference type="SAM" id="SignalP"/>
    </source>
</evidence>
<evidence type="ECO:0008006" key="4">
    <source>
        <dbReference type="Google" id="ProtNLM"/>
    </source>
</evidence>
<dbReference type="KEGG" id="pect:BN1012_Phect2370"/>
<feature type="chain" id="PRO_5004958234" description="Serine hydrolase FSH domain-containing protein" evidence="1">
    <location>
        <begin position="18"/>
        <end position="287"/>
    </location>
</feature>
<reference evidence="2 3" key="1">
    <citation type="journal article" date="2014" name="Front. Genet.">
        <title>Genome and metabolic network of "Candidatus Phaeomarinobacter ectocarpi" Ec32, a new candidate genus of Alphaproteobacteria frequently associated with brown algae.</title>
        <authorList>
            <person name="Dittami S.M."/>
            <person name="Barbeyron T."/>
            <person name="Boyen C."/>
            <person name="Cambefort J."/>
            <person name="Collet G."/>
            <person name="Delage L."/>
            <person name="Gobet A."/>
            <person name="Groisillier A."/>
            <person name="Leblanc C."/>
            <person name="Michel G."/>
            <person name="Scornet D."/>
            <person name="Siegel A."/>
            <person name="Tapia J.E."/>
            <person name="Tonon T."/>
        </authorList>
    </citation>
    <scope>NUCLEOTIDE SEQUENCE [LARGE SCALE GENOMIC DNA]</scope>
    <source>
        <strain evidence="2 3">Ec32</strain>
    </source>
</reference>
<gene>
    <name evidence="2" type="ORF">BN1012_Phect2370</name>
</gene>
<dbReference type="SUPFAM" id="SSF53474">
    <property type="entry name" value="alpha/beta-Hydrolases"/>
    <property type="match status" value="1"/>
</dbReference>
<dbReference type="Gene3D" id="3.40.50.1820">
    <property type="entry name" value="alpha/beta hydrolase"/>
    <property type="match status" value="1"/>
</dbReference>
<proteinExistence type="predicted"/>
<evidence type="ECO:0000313" key="2">
    <source>
        <dbReference type="EMBL" id="CDO60583.1"/>
    </source>
</evidence>
<dbReference type="PATRIC" id="fig|1458461.3.peg.2376"/>
<evidence type="ECO:0000313" key="3">
    <source>
        <dbReference type="Proteomes" id="UP000032160"/>
    </source>
</evidence>
<dbReference type="EMBL" id="HG966617">
    <property type="protein sequence ID" value="CDO60583.1"/>
    <property type="molecule type" value="Genomic_DNA"/>
</dbReference>
<feature type="signal peptide" evidence="1">
    <location>
        <begin position="1"/>
        <end position="17"/>
    </location>
</feature>
<dbReference type="InterPro" id="IPR029058">
    <property type="entry name" value="AB_hydrolase_fold"/>
</dbReference>
<dbReference type="AlphaFoldDB" id="X5MA27"/>
<dbReference type="STRING" id="1458461.BN1012_Phect2370"/>
<dbReference type="PROSITE" id="PS51257">
    <property type="entry name" value="PROKAR_LIPOPROTEIN"/>
    <property type="match status" value="1"/>
</dbReference>
<keyword evidence="3" id="KW-1185">Reference proteome</keyword>
<keyword evidence="1" id="KW-0732">Signal</keyword>